<organism evidence="2 3">
    <name type="scientific">Streptomyces violaceusniger (strain Tu 4113)</name>
    <dbReference type="NCBI Taxonomy" id="653045"/>
    <lineage>
        <taxon>Bacteria</taxon>
        <taxon>Bacillati</taxon>
        <taxon>Actinomycetota</taxon>
        <taxon>Actinomycetes</taxon>
        <taxon>Kitasatosporales</taxon>
        <taxon>Streptomycetaceae</taxon>
        <taxon>Streptomyces</taxon>
        <taxon>Streptomyces violaceusniger group</taxon>
    </lineage>
</organism>
<protein>
    <submittedName>
        <fullName evidence="2">Uncharacterized protein</fullName>
    </submittedName>
</protein>
<accession>G2NST4</accession>
<sequence>MTNRTLPWEPPNKQDIEALPVGTWWDAISAPTAVADRALDLLGDRSGAVIQDDTYGKTYWLIGVDTARSWCIRQVRVLTELADEGTLLGVPPASWVTGHSLYWRVPFRLDRCLTDTQPLRDALAQAAREILGPKPDGRQLCYRCQLPTDEPVPVAIEHSGSVAGRTVYACPTHARDYPADAVTQAAAMRRALDRGRTRWRPPNPSPTRTSMGRGGQPSTTPRAARLAGRPAPSARRVSGCCAPMRRLRGGPGQGMPDEAPP</sequence>
<dbReference type="eggNOG" id="ENOG5031ZDN">
    <property type="taxonomic scope" value="Bacteria"/>
</dbReference>
<feature type="region of interest" description="Disordered" evidence="1">
    <location>
        <begin position="192"/>
        <end position="261"/>
    </location>
</feature>
<dbReference type="Proteomes" id="UP000008703">
    <property type="component" value="Chromosome"/>
</dbReference>
<reference evidence="2" key="1">
    <citation type="submission" date="2011-08" db="EMBL/GenBank/DDBJ databases">
        <title>Complete sequence of chromosome of Streptomyces violaceusniger Tu 4113.</title>
        <authorList>
            <consortium name="US DOE Joint Genome Institute"/>
            <person name="Lucas S."/>
            <person name="Han J."/>
            <person name="Lapidus A."/>
            <person name="Cheng J.-F."/>
            <person name="Goodwin L."/>
            <person name="Pitluck S."/>
            <person name="Peters L."/>
            <person name="Ivanova N."/>
            <person name="Daligault H."/>
            <person name="Detter J.C."/>
            <person name="Han C."/>
            <person name="Tapia R."/>
            <person name="Land M."/>
            <person name="Hauser L."/>
            <person name="Kyrpides N."/>
            <person name="Ivanova N."/>
            <person name="Pagani I."/>
            <person name="Hagen A."/>
            <person name="Katz L."/>
            <person name="Fiedler H.-P."/>
            <person name="Keasling J."/>
            <person name="Fortman J."/>
            <person name="Woyke T."/>
        </authorList>
    </citation>
    <scope>NUCLEOTIDE SEQUENCE [LARGE SCALE GENOMIC DNA]</scope>
    <source>
        <strain evidence="2">Tu 4113</strain>
    </source>
</reference>
<gene>
    <name evidence="2" type="ORF">Strvi_1056</name>
</gene>
<dbReference type="AlphaFoldDB" id="G2NST4"/>
<dbReference type="RefSeq" id="WP_014054334.1">
    <property type="nucleotide sequence ID" value="NC_015957.1"/>
</dbReference>
<evidence type="ECO:0000256" key="1">
    <source>
        <dbReference type="SAM" id="MobiDB-lite"/>
    </source>
</evidence>
<feature type="compositionally biased region" description="Low complexity" evidence="1">
    <location>
        <begin position="221"/>
        <end position="236"/>
    </location>
</feature>
<dbReference type="KEGG" id="svl:Strvi_1056"/>
<name>G2NST4_STRV4</name>
<feature type="compositionally biased region" description="Polar residues" evidence="1">
    <location>
        <begin position="206"/>
        <end position="220"/>
    </location>
</feature>
<keyword evidence="3" id="KW-1185">Reference proteome</keyword>
<proteinExistence type="predicted"/>
<dbReference type="HOGENOM" id="CLU_092429_0_0_11"/>
<evidence type="ECO:0000313" key="2">
    <source>
        <dbReference type="EMBL" id="AEM80822.1"/>
    </source>
</evidence>
<dbReference type="EMBL" id="CP002994">
    <property type="protein sequence ID" value="AEM80822.1"/>
    <property type="molecule type" value="Genomic_DNA"/>
</dbReference>
<evidence type="ECO:0000313" key="3">
    <source>
        <dbReference type="Proteomes" id="UP000008703"/>
    </source>
</evidence>